<reference evidence="3" key="1">
    <citation type="submission" date="2018-09" db="EMBL/GenBank/DDBJ databases">
        <title>Chryseolinea sp. KIS68-18 isolated from soil.</title>
        <authorList>
            <person name="Weon H.-Y."/>
            <person name="Kwon S.-W."/>
            <person name="Lee S.A."/>
        </authorList>
    </citation>
    <scope>NUCLEOTIDE SEQUENCE [LARGE SCALE GENOMIC DNA]</scope>
    <source>
        <strain evidence="3">KIS68-18</strain>
    </source>
</reference>
<dbReference type="AlphaFoldDB" id="A0A385SJ12"/>
<feature type="signal peptide" evidence="1">
    <location>
        <begin position="1"/>
        <end position="19"/>
    </location>
</feature>
<evidence type="ECO:0008006" key="4">
    <source>
        <dbReference type="Google" id="ProtNLM"/>
    </source>
</evidence>
<dbReference type="RefSeq" id="WP_119754517.1">
    <property type="nucleotide sequence ID" value="NZ_CP032382.1"/>
</dbReference>
<name>A0A385SJ12_9BACT</name>
<protein>
    <recommendedName>
        <fullName evidence="4">Tetratricopeptide repeat protein</fullName>
    </recommendedName>
</protein>
<dbReference type="OrthoDB" id="977247at2"/>
<evidence type="ECO:0000313" key="3">
    <source>
        <dbReference type="Proteomes" id="UP000266183"/>
    </source>
</evidence>
<gene>
    <name evidence="2" type="ORF">D4L85_11900</name>
</gene>
<keyword evidence="3" id="KW-1185">Reference proteome</keyword>
<sequence>MKTLKLTLLFALLASFVSAQDYAFKVLATKGSNEVKSGNDWVPLKTGASLHDTDELKISDNAYVGLVHSKGTPLELKKAGNYPVKKLDDEVKDKPTTGVLNKYTDFILSSNSAENKKNRLSATGAVSRGEAYAIKLMLPENQYSGIFNNEAIITWDNGKATGPYVVTLKNMFEDELVKFETPETSFKINLSDARYAKEGAILVEVHSKADPKLVSDRHLIKRLTPAEQAGLKTKIDNEMGGTMEPTALNKYLRAGFFEENKLLIDAITAYEEAIQLAPDVPTYQEALDEFLVRNGIKK</sequence>
<evidence type="ECO:0000256" key="1">
    <source>
        <dbReference type="SAM" id="SignalP"/>
    </source>
</evidence>
<keyword evidence="1" id="KW-0732">Signal</keyword>
<dbReference type="EMBL" id="CP032382">
    <property type="protein sequence ID" value="AYB31239.1"/>
    <property type="molecule type" value="Genomic_DNA"/>
</dbReference>
<dbReference type="Proteomes" id="UP000266183">
    <property type="component" value="Chromosome"/>
</dbReference>
<proteinExistence type="predicted"/>
<dbReference type="KEGG" id="chk:D4L85_11900"/>
<organism evidence="2 3">
    <name type="scientific">Chryseolinea soli</name>
    <dbReference type="NCBI Taxonomy" id="2321403"/>
    <lineage>
        <taxon>Bacteria</taxon>
        <taxon>Pseudomonadati</taxon>
        <taxon>Bacteroidota</taxon>
        <taxon>Cytophagia</taxon>
        <taxon>Cytophagales</taxon>
        <taxon>Fulvivirgaceae</taxon>
        <taxon>Chryseolinea</taxon>
    </lineage>
</organism>
<evidence type="ECO:0000313" key="2">
    <source>
        <dbReference type="EMBL" id="AYB31239.1"/>
    </source>
</evidence>
<feature type="chain" id="PRO_5017206249" description="Tetratricopeptide repeat protein" evidence="1">
    <location>
        <begin position="20"/>
        <end position="298"/>
    </location>
</feature>
<accession>A0A385SJ12</accession>